<dbReference type="InterPro" id="IPR001451">
    <property type="entry name" value="Hexapep"/>
</dbReference>
<dbReference type="PIRSF" id="PIRSF000456">
    <property type="entry name" value="UDP-GlcNAc_acltr"/>
    <property type="match status" value="1"/>
</dbReference>
<keyword evidence="3 8" id="KW-0441">Lipid A biosynthesis</keyword>
<dbReference type="Pfam" id="PF00132">
    <property type="entry name" value="Hexapep"/>
    <property type="match status" value="2"/>
</dbReference>
<sequence length="278" mass="29711">MRCARQRPGGRQRRDPVRRGQGVIHPTALVDPGARLGDGVQVGPYAIIGADVEIGDGCRIGPHVVITGPTRLGRDNVVHAHATLGNDPQDKKFAGERTELVVGDGNTFFEFTTISRGTGDGGGATRIGNHNWIMAYVHIAHDCIVGDHCILANNATLAGHAELGDWAILGGFAGIHQFCKIGAHAFVGMGSLVNADVPPFVMVADKYAAPRGINSEGLKRRGFDATRIAAIKRAYRALYLSGKPLAEVREQLATGADESQDVRLMLDFIEHSARGLLR</sequence>
<accession>A0A2P6M9X6</accession>
<dbReference type="Pfam" id="PF13720">
    <property type="entry name" value="Acetyltransf_11"/>
    <property type="match status" value="1"/>
</dbReference>
<protein>
    <recommendedName>
        <fullName evidence="8">Acyl-[acyl-carrier-protein]--UDP-N-acetylglucosamine O-acyltransferase</fullName>
        <shortName evidence="8">UDP-N-acetylglucosamine acyltransferase</shortName>
        <ecNumber evidence="8">2.3.1.129</ecNumber>
    </recommendedName>
</protein>
<evidence type="ECO:0000256" key="9">
    <source>
        <dbReference type="SAM" id="MobiDB-lite"/>
    </source>
</evidence>
<dbReference type="PANTHER" id="PTHR43480:SF1">
    <property type="entry name" value="ACYL-[ACYL-CARRIER-PROTEIN]--UDP-N-ACETYLGLUCOSAMINE O-ACYLTRANSFERASE, MITOCHONDRIAL-RELATED"/>
    <property type="match status" value="1"/>
</dbReference>
<evidence type="ECO:0000313" key="11">
    <source>
        <dbReference type="EMBL" id="PRH82742.1"/>
    </source>
</evidence>
<dbReference type="HAMAP" id="MF_00387">
    <property type="entry name" value="LpxA"/>
    <property type="match status" value="1"/>
</dbReference>
<comment type="caution">
    <text evidence="11">The sequence shown here is derived from an EMBL/GenBank/DDBJ whole genome shotgun (WGS) entry which is preliminary data.</text>
</comment>
<dbReference type="PANTHER" id="PTHR43480">
    <property type="entry name" value="ACYL-[ACYL-CARRIER-PROTEIN]--UDP-N-ACETYLGLUCOSAMINE O-ACYLTRANSFERASE"/>
    <property type="match status" value="1"/>
</dbReference>
<gene>
    <name evidence="8" type="primary">lpxA</name>
    <name evidence="11" type="ORF">C6N40_05905</name>
</gene>
<evidence type="ECO:0000256" key="4">
    <source>
        <dbReference type="ARBA" id="ARBA00022679"/>
    </source>
</evidence>
<keyword evidence="4 8" id="KW-0808">Transferase</keyword>
<dbReference type="GO" id="GO:0005737">
    <property type="term" value="C:cytoplasm"/>
    <property type="evidence" value="ECO:0007669"/>
    <property type="project" value="UniProtKB-SubCell"/>
</dbReference>
<dbReference type="EMBL" id="PVLF01000005">
    <property type="protein sequence ID" value="PRH82742.1"/>
    <property type="molecule type" value="Genomic_DNA"/>
</dbReference>
<dbReference type="NCBIfam" id="TIGR01852">
    <property type="entry name" value="lipid_A_lpxA"/>
    <property type="match status" value="1"/>
</dbReference>
<keyword evidence="7 8" id="KW-0012">Acyltransferase</keyword>
<keyword evidence="2 8" id="KW-0444">Lipid biosynthesis</keyword>
<organism evidence="11 12">
    <name type="scientific">Arenimonas caeni</name>
    <dbReference type="NCBI Taxonomy" id="2058085"/>
    <lineage>
        <taxon>Bacteria</taxon>
        <taxon>Pseudomonadati</taxon>
        <taxon>Pseudomonadota</taxon>
        <taxon>Gammaproteobacteria</taxon>
        <taxon>Lysobacterales</taxon>
        <taxon>Lysobacteraceae</taxon>
        <taxon>Arenimonas</taxon>
    </lineage>
</organism>
<name>A0A2P6M9X6_9GAMM</name>
<feature type="compositionally biased region" description="Basic residues" evidence="9">
    <location>
        <begin position="1"/>
        <end position="11"/>
    </location>
</feature>
<dbReference type="InterPro" id="IPR010137">
    <property type="entry name" value="Lipid_A_LpxA"/>
</dbReference>
<keyword evidence="1 8" id="KW-0963">Cytoplasm</keyword>
<keyword evidence="5 8" id="KW-0677">Repeat</keyword>
<dbReference type="CDD" id="cd03351">
    <property type="entry name" value="LbH_UDP-GlcNAc_AT"/>
    <property type="match status" value="1"/>
</dbReference>
<dbReference type="InterPro" id="IPR029098">
    <property type="entry name" value="Acetyltransf_C"/>
</dbReference>
<evidence type="ECO:0000256" key="6">
    <source>
        <dbReference type="ARBA" id="ARBA00023098"/>
    </source>
</evidence>
<dbReference type="SUPFAM" id="SSF51161">
    <property type="entry name" value="Trimeric LpxA-like enzymes"/>
    <property type="match status" value="1"/>
</dbReference>
<evidence type="ECO:0000313" key="12">
    <source>
        <dbReference type="Proteomes" id="UP000241736"/>
    </source>
</evidence>
<dbReference type="PROSITE" id="PS00101">
    <property type="entry name" value="HEXAPEP_TRANSFERASES"/>
    <property type="match status" value="1"/>
</dbReference>
<dbReference type="GO" id="GO:0016020">
    <property type="term" value="C:membrane"/>
    <property type="evidence" value="ECO:0007669"/>
    <property type="project" value="GOC"/>
</dbReference>
<dbReference type="InterPro" id="IPR037157">
    <property type="entry name" value="Acetyltransf_C_sf"/>
</dbReference>
<dbReference type="Gene3D" id="1.20.1180.10">
    <property type="entry name" value="Udp N-acetylglucosamine O-acyltransferase, C-terminal domain"/>
    <property type="match status" value="1"/>
</dbReference>
<dbReference type="Proteomes" id="UP000241736">
    <property type="component" value="Unassembled WGS sequence"/>
</dbReference>
<dbReference type="InterPro" id="IPR011004">
    <property type="entry name" value="Trimer_LpxA-like_sf"/>
</dbReference>
<dbReference type="AlphaFoldDB" id="A0A2P6M9X6"/>
<comment type="function">
    <text evidence="8">Involved in the biosynthesis of lipid A, a phosphorylated glycolipid that anchors the lipopolysaccharide to the outer membrane of the cell.</text>
</comment>
<evidence type="ECO:0000256" key="5">
    <source>
        <dbReference type="ARBA" id="ARBA00022737"/>
    </source>
</evidence>
<evidence type="ECO:0000256" key="3">
    <source>
        <dbReference type="ARBA" id="ARBA00022556"/>
    </source>
</evidence>
<dbReference type="NCBIfam" id="NF003657">
    <property type="entry name" value="PRK05289.1"/>
    <property type="match status" value="1"/>
</dbReference>
<feature type="region of interest" description="Disordered" evidence="9">
    <location>
        <begin position="1"/>
        <end position="26"/>
    </location>
</feature>
<evidence type="ECO:0000256" key="2">
    <source>
        <dbReference type="ARBA" id="ARBA00022516"/>
    </source>
</evidence>
<evidence type="ECO:0000256" key="8">
    <source>
        <dbReference type="HAMAP-Rule" id="MF_00387"/>
    </source>
</evidence>
<comment type="pathway">
    <text evidence="8">Glycolipid biosynthesis; lipid IV(A) biosynthesis; lipid IV(A) from (3R)-3-hydroxytetradecanoyl-[acyl-carrier-protein] and UDP-N-acetyl-alpha-D-glucosamine: step 1/6.</text>
</comment>
<dbReference type="Gene3D" id="2.160.10.10">
    <property type="entry name" value="Hexapeptide repeat proteins"/>
    <property type="match status" value="1"/>
</dbReference>
<evidence type="ECO:0000256" key="1">
    <source>
        <dbReference type="ARBA" id="ARBA00022490"/>
    </source>
</evidence>
<dbReference type="OrthoDB" id="9807278at2"/>
<dbReference type="InterPro" id="IPR018357">
    <property type="entry name" value="Hexapep_transf_CS"/>
</dbReference>
<dbReference type="EC" id="2.3.1.129" evidence="8"/>
<evidence type="ECO:0000259" key="10">
    <source>
        <dbReference type="Pfam" id="PF13720"/>
    </source>
</evidence>
<dbReference type="GO" id="GO:0008780">
    <property type="term" value="F:acyl-[acyl-carrier-protein]-UDP-N-acetylglucosamine O-acyltransferase activity"/>
    <property type="evidence" value="ECO:0007669"/>
    <property type="project" value="UniProtKB-UniRule"/>
</dbReference>
<comment type="similarity">
    <text evidence="8">Belongs to the transferase hexapeptide repeat family. LpxA subfamily.</text>
</comment>
<comment type="subcellular location">
    <subcellularLocation>
        <location evidence="8">Cytoplasm</location>
    </subcellularLocation>
</comment>
<comment type="subunit">
    <text evidence="8">Homotrimer.</text>
</comment>
<proteinExistence type="inferred from homology"/>
<evidence type="ECO:0000256" key="7">
    <source>
        <dbReference type="ARBA" id="ARBA00023315"/>
    </source>
</evidence>
<dbReference type="GO" id="GO:0009245">
    <property type="term" value="P:lipid A biosynthetic process"/>
    <property type="evidence" value="ECO:0007669"/>
    <property type="project" value="UniProtKB-UniRule"/>
</dbReference>
<dbReference type="UniPathway" id="UPA00359">
    <property type="reaction ID" value="UER00477"/>
</dbReference>
<keyword evidence="12" id="KW-1185">Reference proteome</keyword>
<keyword evidence="6 8" id="KW-0443">Lipid metabolism</keyword>
<reference evidence="11 12" key="1">
    <citation type="submission" date="2018-03" db="EMBL/GenBank/DDBJ databases">
        <title>Arenimonas caeni sp. nov., isolated from activated sludge.</title>
        <authorList>
            <person name="Liu H."/>
        </authorList>
    </citation>
    <scope>NUCLEOTIDE SEQUENCE [LARGE SCALE GENOMIC DNA]</scope>
    <source>
        <strain evidence="12">z29</strain>
    </source>
</reference>
<comment type="catalytic activity">
    <reaction evidence="8">
        <text>a (3R)-hydroxyacyl-[ACP] + UDP-N-acetyl-alpha-D-glucosamine = a UDP-3-O-[(3R)-3-hydroxyacyl]-N-acetyl-alpha-D-glucosamine + holo-[ACP]</text>
        <dbReference type="Rhea" id="RHEA:67812"/>
        <dbReference type="Rhea" id="RHEA-COMP:9685"/>
        <dbReference type="Rhea" id="RHEA-COMP:9945"/>
        <dbReference type="ChEBI" id="CHEBI:57705"/>
        <dbReference type="ChEBI" id="CHEBI:64479"/>
        <dbReference type="ChEBI" id="CHEBI:78827"/>
        <dbReference type="ChEBI" id="CHEBI:173225"/>
        <dbReference type="EC" id="2.3.1.129"/>
    </reaction>
</comment>
<feature type="domain" description="UDP N-acetylglucosamine O-acyltransferase C-terminal" evidence="10">
    <location>
        <begin position="196"/>
        <end position="276"/>
    </location>
</feature>